<evidence type="ECO:0000313" key="2">
    <source>
        <dbReference type="Proteomes" id="UP001610446"/>
    </source>
</evidence>
<comment type="caution">
    <text evidence="1">The sequence shown here is derived from an EMBL/GenBank/DDBJ whole genome shotgun (WGS) entry which is preliminary data.</text>
</comment>
<accession>A0ABR4J466</accession>
<dbReference type="SUPFAM" id="SSF56112">
    <property type="entry name" value="Protein kinase-like (PK-like)"/>
    <property type="match status" value="1"/>
</dbReference>
<proteinExistence type="predicted"/>
<keyword evidence="2" id="KW-1185">Reference proteome</keyword>
<evidence type="ECO:0000313" key="1">
    <source>
        <dbReference type="EMBL" id="KAL2834831.1"/>
    </source>
</evidence>
<dbReference type="Proteomes" id="UP001610446">
    <property type="component" value="Unassembled WGS sequence"/>
</dbReference>
<reference evidence="1 2" key="1">
    <citation type="submission" date="2024-07" db="EMBL/GenBank/DDBJ databases">
        <title>Section-level genome sequencing and comparative genomics of Aspergillus sections Usti and Cavernicolus.</title>
        <authorList>
            <consortium name="Lawrence Berkeley National Laboratory"/>
            <person name="Nybo J.L."/>
            <person name="Vesth T.C."/>
            <person name="Theobald S."/>
            <person name="Frisvad J.C."/>
            <person name="Larsen T.O."/>
            <person name="Kjaerboelling I."/>
            <person name="Rothschild-Mancinelli K."/>
            <person name="Lyhne E.K."/>
            <person name="Kogle M.E."/>
            <person name="Barry K."/>
            <person name="Clum A."/>
            <person name="Na H."/>
            <person name="Ledsgaard L."/>
            <person name="Lin J."/>
            <person name="Lipzen A."/>
            <person name="Kuo A."/>
            <person name="Riley R."/>
            <person name="Mondo S."/>
            <person name="Labutti K."/>
            <person name="Haridas S."/>
            <person name="Pangalinan J."/>
            <person name="Salamov A.A."/>
            <person name="Simmons B.A."/>
            <person name="Magnuson J.K."/>
            <person name="Chen J."/>
            <person name="Drula E."/>
            <person name="Henrissat B."/>
            <person name="Wiebenga A."/>
            <person name="Lubbers R.J."/>
            <person name="Gomes A.C."/>
            <person name="Makela M.R."/>
            <person name="Stajich J."/>
            <person name="Grigoriev I.V."/>
            <person name="Mortensen U.H."/>
            <person name="De Vries R.P."/>
            <person name="Baker S.E."/>
            <person name="Andersen M.R."/>
        </authorList>
    </citation>
    <scope>NUCLEOTIDE SEQUENCE [LARGE SCALE GENOMIC DNA]</scope>
    <source>
        <strain evidence="1 2">CBS 123904</strain>
    </source>
</reference>
<dbReference type="PANTHER" id="PTHR37542">
    <property type="entry name" value="HELO DOMAIN-CONTAINING PROTEIN-RELATED"/>
    <property type="match status" value="1"/>
</dbReference>
<gene>
    <name evidence="1" type="ORF">BJY01DRAFT_252807</name>
</gene>
<dbReference type="PANTHER" id="PTHR37542:SF1">
    <property type="entry name" value="PRION-INHIBITION AND PROPAGATION HELO DOMAIN-CONTAINING PROTEIN"/>
    <property type="match status" value="1"/>
</dbReference>
<organism evidence="1 2">
    <name type="scientific">Aspergillus pseudoustus</name>
    <dbReference type="NCBI Taxonomy" id="1810923"/>
    <lineage>
        <taxon>Eukaryota</taxon>
        <taxon>Fungi</taxon>
        <taxon>Dikarya</taxon>
        <taxon>Ascomycota</taxon>
        <taxon>Pezizomycotina</taxon>
        <taxon>Eurotiomycetes</taxon>
        <taxon>Eurotiomycetidae</taxon>
        <taxon>Eurotiales</taxon>
        <taxon>Aspergillaceae</taxon>
        <taxon>Aspergillus</taxon>
        <taxon>Aspergillus subgen. Nidulantes</taxon>
    </lineage>
</organism>
<dbReference type="Gene3D" id="1.10.510.10">
    <property type="entry name" value="Transferase(Phosphotransferase) domain 1"/>
    <property type="match status" value="1"/>
</dbReference>
<sequence length="523" mass="58683">MDPISFSLAVVAAADQCIKCGKYLVGKYEDYKHAELDVADAMLKIRSLWLKTETQLELITQIWNSIKPRLQELFYDLLGRLRDQLEVAKTRVDRVVAVPDGAGDRGLTVKKFKAMAYKRRILQATQDLEAWHSLFDPSWFLIGRMLDPAVKKHFQDAPQETSPTGRLSQTREAIRADLNHSDRRGSVFIERALIAGEHHPIPFSAAYTARLTIGDSNVLIDPMASGHGASLALAKLHVRDLVRRLSASDPWEFGLLHCRGVVESTEVDDGRRPRFHLVFDIPPTLSGTCHPRTLRDLLLRKEPHALDQRFQLAKQLVRSVMFVHTSGFVHKSIRPDTIVVFPDTDIGAHFVIGPSFLIGFERFRPDGAQTMLAGDTSWEMNLYRHPKRQGLHPEEMYVMQHDIYSLGICLLEIALWDSFVLPSPGGLGGAAQPGRELESVAELLLAGKSAMGVKRALVTMASDRLPQLMGRRYAELVLACLTCLDPGETNLFGKQRDLEDEDGIVVGVQYIEKILLRMDEVLI</sequence>
<name>A0ABR4J466_9EURO</name>
<dbReference type="InterPro" id="IPR011009">
    <property type="entry name" value="Kinase-like_dom_sf"/>
</dbReference>
<evidence type="ECO:0008006" key="3">
    <source>
        <dbReference type="Google" id="ProtNLM"/>
    </source>
</evidence>
<dbReference type="EMBL" id="JBFXLU010000211">
    <property type="protein sequence ID" value="KAL2834831.1"/>
    <property type="molecule type" value="Genomic_DNA"/>
</dbReference>
<protein>
    <recommendedName>
        <fullName evidence="3">Protein kinase domain-containing protein</fullName>
    </recommendedName>
</protein>